<dbReference type="Proteomes" id="UP000671828">
    <property type="component" value="Chromosome"/>
</dbReference>
<keyword evidence="3" id="KW-0804">Transcription</keyword>
<dbReference type="InterPro" id="IPR050397">
    <property type="entry name" value="Env_Response_Regulators"/>
</dbReference>
<evidence type="ECO:0000313" key="6">
    <source>
        <dbReference type="EMBL" id="MBM7815085.1"/>
    </source>
</evidence>
<reference evidence="7" key="2">
    <citation type="submission" date="2021-04" db="EMBL/GenBank/DDBJ databases">
        <title>Saccharothrix algeriensis WGS.</title>
        <authorList>
            <person name="Stuskova K."/>
            <person name="Hakalova E."/>
            <person name="Tebbal A.B."/>
            <person name="Eichmeier A."/>
        </authorList>
    </citation>
    <scope>NUCLEOTIDE SEQUENCE</scope>
    <source>
        <strain evidence="7">NRRL B-24137</strain>
    </source>
</reference>
<dbReference type="InterPro" id="IPR036388">
    <property type="entry name" value="WH-like_DNA-bd_sf"/>
</dbReference>
<dbReference type="PANTHER" id="PTHR24567">
    <property type="entry name" value="CRP FAMILY TRANSCRIPTIONAL REGULATORY PROTEIN"/>
    <property type="match status" value="1"/>
</dbReference>
<dbReference type="GO" id="GO:0003700">
    <property type="term" value="F:DNA-binding transcription factor activity"/>
    <property type="evidence" value="ECO:0007669"/>
    <property type="project" value="TreeGrafter"/>
</dbReference>
<evidence type="ECO:0000313" key="8">
    <source>
        <dbReference type="Proteomes" id="UP000671828"/>
    </source>
</evidence>
<dbReference type="GO" id="GO:0003677">
    <property type="term" value="F:DNA binding"/>
    <property type="evidence" value="ECO:0007669"/>
    <property type="project" value="UniProtKB-KW"/>
</dbReference>
<dbReference type="EMBL" id="JAFBCL010000001">
    <property type="protein sequence ID" value="MBM7815085.1"/>
    <property type="molecule type" value="Genomic_DNA"/>
</dbReference>
<organism evidence="7 8">
    <name type="scientific">Saccharothrix algeriensis</name>
    <dbReference type="NCBI Taxonomy" id="173560"/>
    <lineage>
        <taxon>Bacteria</taxon>
        <taxon>Bacillati</taxon>
        <taxon>Actinomycetota</taxon>
        <taxon>Actinomycetes</taxon>
        <taxon>Pseudonocardiales</taxon>
        <taxon>Pseudonocardiaceae</taxon>
        <taxon>Saccharothrix</taxon>
    </lineage>
</organism>
<dbReference type="InterPro" id="IPR012318">
    <property type="entry name" value="HTH_CRP"/>
</dbReference>
<dbReference type="PROSITE" id="PS50042">
    <property type="entry name" value="CNMP_BINDING_3"/>
    <property type="match status" value="1"/>
</dbReference>
<feature type="domain" description="HTH crp-type" evidence="5">
    <location>
        <begin position="143"/>
        <end position="217"/>
    </location>
</feature>
<dbReference type="Gene3D" id="2.60.120.10">
    <property type="entry name" value="Jelly Rolls"/>
    <property type="match status" value="1"/>
</dbReference>
<protein>
    <submittedName>
        <fullName evidence="6">CRP-like cAMP-binding protein</fullName>
    </submittedName>
    <submittedName>
        <fullName evidence="7">Crp/Fnr family transcriptional regulator</fullName>
    </submittedName>
</protein>
<feature type="domain" description="Cyclic nucleotide-binding" evidence="4">
    <location>
        <begin position="10"/>
        <end position="113"/>
    </location>
</feature>
<evidence type="ECO:0000259" key="5">
    <source>
        <dbReference type="PROSITE" id="PS51063"/>
    </source>
</evidence>
<dbReference type="Pfam" id="PF00027">
    <property type="entry name" value="cNMP_binding"/>
    <property type="match status" value="1"/>
</dbReference>
<dbReference type="SUPFAM" id="SSF51206">
    <property type="entry name" value="cAMP-binding domain-like"/>
    <property type="match status" value="1"/>
</dbReference>
<dbReference type="SUPFAM" id="SSF46785">
    <property type="entry name" value="Winged helix' DNA-binding domain"/>
    <property type="match status" value="1"/>
</dbReference>
<gene>
    <name evidence="7" type="ORF">J7S33_31190</name>
    <name evidence="6" type="ORF">JOE68_005950</name>
</gene>
<sequence length="228" mass="24842">MVREWPRGSLLGRLPESTRQELLDLGSAVRYAPGREMVRQGATDSYALLLRKGAVKVRTVDEAGRTTLLTVKTAGDIVGEMAALDGNPRSASVIACDAVEADFITRPALLAFLSRHSTVFVELINIGSAHLRWANDRRRELPGPAATRIARVLAELVEAHGREEPTGWVLGFPLTKVELASIAGMKPRTAEKSFGELRRAGVVVTGVRRDVLVPDLERLRSFGVAGRR</sequence>
<dbReference type="Proteomes" id="UP001195724">
    <property type="component" value="Unassembled WGS sequence"/>
</dbReference>
<evidence type="ECO:0000259" key="4">
    <source>
        <dbReference type="PROSITE" id="PS50042"/>
    </source>
</evidence>
<evidence type="ECO:0000256" key="2">
    <source>
        <dbReference type="ARBA" id="ARBA00023125"/>
    </source>
</evidence>
<dbReference type="EMBL" id="CP072788">
    <property type="protein sequence ID" value="QTR03337.1"/>
    <property type="molecule type" value="Genomic_DNA"/>
</dbReference>
<dbReference type="InterPro" id="IPR014710">
    <property type="entry name" value="RmlC-like_jellyroll"/>
</dbReference>
<dbReference type="InterPro" id="IPR018490">
    <property type="entry name" value="cNMP-bd_dom_sf"/>
</dbReference>
<dbReference type="RefSeq" id="WP_204845651.1">
    <property type="nucleotide sequence ID" value="NZ_JAFBCL010000001.1"/>
</dbReference>
<keyword evidence="9" id="KW-1185">Reference proteome</keyword>
<dbReference type="Pfam" id="PF13545">
    <property type="entry name" value="HTH_Crp_2"/>
    <property type="match status" value="1"/>
</dbReference>
<dbReference type="Gene3D" id="1.10.10.10">
    <property type="entry name" value="Winged helix-like DNA-binding domain superfamily/Winged helix DNA-binding domain"/>
    <property type="match status" value="1"/>
</dbReference>
<evidence type="ECO:0000256" key="1">
    <source>
        <dbReference type="ARBA" id="ARBA00023015"/>
    </source>
</evidence>
<evidence type="ECO:0000256" key="3">
    <source>
        <dbReference type="ARBA" id="ARBA00023163"/>
    </source>
</evidence>
<keyword evidence="2" id="KW-0238">DNA-binding</keyword>
<name>A0A8T8HY52_9PSEU</name>
<evidence type="ECO:0000313" key="9">
    <source>
        <dbReference type="Proteomes" id="UP001195724"/>
    </source>
</evidence>
<accession>A0A8T8HY52</accession>
<keyword evidence="1" id="KW-0805">Transcription regulation</keyword>
<dbReference type="PROSITE" id="PS51063">
    <property type="entry name" value="HTH_CRP_2"/>
    <property type="match status" value="1"/>
</dbReference>
<dbReference type="SMART" id="SM00100">
    <property type="entry name" value="cNMP"/>
    <property type="match status" value="1"/>
</dbReference>
<dbReference type="GO" id="GO:0005829">
    <property type="term" value="C:cytosol"/>
    <property type="evidence" value="ECO:0007669"/>
    <property type="project" value="TreeGrafter"/>
</dbReference>
<reference evidence="6 9" key="1">
    <citation type="submission" date="2021-01" db="EMBL/GenBank/DDBJ databases">
        <title>Sequencing the genomes of 1000 actinobacteria strains.</title>
        <authorList>
            <person name="Klenk H.-P."/>
        </authorList>
    </citation>
    <scope>NUCLEOTIDE SEQUENCE [LARGE SCALE GENOMIC DNA]</scope>
    <source>
        <strain evidence="6 9">DSM 44581</strain>
    </source>
</reference>
<dbReference type="PANTHER" id="PTHR24567:SF68">
    <property type="entry name" value="DNA-BINDING TRANSCRIPTIONAL DUAL REGULATOR CRP"/>
    <property type="match status" value="1"/>
</dbReference>
<dbReference type="CDD" id="cd00038">
    <property type="entry name" value="CAP_ED"/>
    <property type="match status" value="1"/>
</dbReference>
<dbReference type="InterPro" id="IPR036390">
    <property type="entry name" value="WH_DNA-bd_sf"/>
</dbReference>
<evidence type="ECO:0000313" key="7">
    <source>
        <dbReference type="EMBL" id="QTR03337.1"/>
    </source>
</evidence>
<proteinExistence type="predicted"/>
<dbReference type="InterPro" id="IPR000595">
    <property type="entry name" value="cNMP-bd_dom"/>
</dbReference>
<dbReference type="AlphaFoldDB" id="A0A8T8HY52"/>